<sequence>MAMQSGNHAKMVWARQICVRQSSDVDICGQVIDRDQGIAMIAILHDKHARYGTPAGDYKPHQKGTAYEMGILDIRIALCSGDDAFPD</sequence>
<dbReference type="AlphaFoldDB" id="A0A437GVP1"/>
<keyword evidence="2" id="KW-1185">Reference proteome</keyword>
<organism evidence="1 2">
    <name type="scientific">Croceicoccus ponticola</name>
    <dbReference type="NCBI Taxonomy" id="2217664"/>
    <lineage>
        <taxon>Bacteria</taxon>
        <taxon>Pseudomonadati</taxon>
        <taxon>Pseudomonadota</taxon>
        <taxon>Alphaproteobacteria</taxon>
        <taxon>Sphingomonadales</taxon>
        <taxon>Erythrobacteraceae</taxon>
        <taxon>Croceicoccus</taxon>
    </lineage>
</organism>
<accession>A0A437GVP1</accession>
<name>A0A437GVP1_9SPHN</name>
<gene>
    <name evidence="1" type="ORF">EKN06_12850</name>
</gene>
<dbReference type="EMBL" id="RXOL01000006">
    <property type="protein sequence ID" value="RVQ65809.1"/>
    <property type="molecule type" value="Genomic_DNA"/>
</dbReference>
<protein>
    <submittedName>
        <fullName evidence="1">Uncharacterized protein</fullName>
    </submittedName>
</protein>
<evidence type="ECO:0000313" key="1">
    <source>
        <dbReference type="EMBL" id="RVQ65809.1"/>
    </source>
</evidence>
<dbReference type="Proteomes" id="UP000283003">
    <property type="component" value="Unassembled WGS sequence"/>
</dbReference>
<comment type="caution">
    <text evidence="1">The sequence shown here is derived from an EMBL/GenBank/DDBJ whole genome shotgun (WGS) entry which is preliminary data.</text>
</comment>
<proteinExistence type="predicted"/>
<reference evidence="1 2" key="1">
    <citation type="submission" date="2018-12" db="EMBL/GenBank/DDBJ databases">
        <title>Croceicoccus ponticola sp. nov., a lipolytic bacterium isolated from seawater.</title>
        <authorList>
            <person name="Yoon J.-H."/>
        </authorList>
    </citation>
    <scope>NUCLEOTIDE SEQUENCE [LARGE SCALE GENOMIC DNA]</scope>
    <source>
        <strain evidence="1 2">GM-16</strain>
    </source>
</reference>
<evidence type="ECO:0000313" key="2">
    <source>
        <dbReference type="Proteomes" id="UP000283003"/>
    </source>
</evidence>